<dbReference type="Proteomes" id="UP000003178">
    <property type="component" value="Unassembled WGS sequence"/>
</dbReference>
<dbReference type="PRINTS" id="PR01607">
    <property type="entry name" value="APYRASEFAMLY"/>
</dbReference>
<feature type="compositionally biased region" description="Basic and acidic residues" evidence="2">
    <location>
        <begin position="206"/>
        <end position="243"/>
    </location>
</feature>
<feature type="domain" description="5'-Nucleotidase C-terminal" evidence="3">
    <location>
        <begin position="252"/>
        <end position="394"/>
    </location>
</feature>
<dbReference type="OrthoDB" id="9800780at2"/>
<dbReference type="HOGENOM" id="CLU_484602_0_0_9"/>
<dbReference type="Gene3D" id="3.90.780.10">
    <property type="entry name" value="5'-Nucleotidase, C-terminal domain"/>
    <property type="match status" value="1"/>
</dbReference>
<dbReference type="STRING" id="500633.CLOHIR_01979"/>
<evidence type="ECO:0000313" key="5">
    <source>
        <dbReference type="Proteomes" id="UP000003178"/>
    </source>
</evidence>
<keyword evidence="1" id="KW-0732">Signal</keyword>
<dbReference type="PANTHER" id="PTHR11575:SF24">
    <property type="entry name" value="5'-NUCLEOTIDASE"/>
    <property type="match status" value="1"/>
</dbReference>
<organism evidence="4 5">
    <name type="scientific">Peptacetobacter hiranonis (strain DSM 13275 / JCM 10541 / KCTC 15199 / TO-931)</name>
    <name type="common">Clostridium hiranonis</name>
    <dbReference type="NCBI Taxonomy" id="500633"/>
    <lineage>
        <taxon>Bacteria</taxon>
        <taxon>Bacillati</taxon>
        <taxon>Bacillota</taxon>
        <taxon>Clostridia</taxon>
        <taxon>Peptostreptococcales</taxon>
        <taxon>Peptostreptococcaceae</taxon>
        <taxon>Peptacetobacter</taxon>
    </lineage>
</organism>
<keyword evidence="1" id="KW-0378">Hydrolase</keyword>
<dbReference type="GO" id="GO:0016787">
    <property type="term" value="F:hydrolase activity"/>
    <property type="evidence" value="ECO:0007669"/>
    <property type="project" value="UniProtKB-KW"/>
</dbReference>
<keyword evidence="1" id="KW-0547">Nucleotide-binding</keyword>
<dbReference type="GO" id="GO:0009166">
    <property type="term" value="P:nucleotide catabolic process"/>
    <property type="evidence" value="ECO:0007669"/>
    <property type="project" value="InterPro"/>
</dbReference>
<feature type="compositionally biased region" description="Basic and acidic residues" evidence="2">
    <location>
        <begin position="137"/>
        <end position="178"/>
    </location>
</feature>
<sequence length="562" mass="61672">MRKAYKRIISTAMVLSIVIQGNTVFAKEISNNSNNESKKLVVVYERKDSKDYLDILINGKTNQKEIKDGKLCEVVDGIDIAVVDSNKSTNLKSDMTNLIKSGAEAFIYINGENVDVFSANDVSKKISKSNETNGKSNESKKADSTETKKEDVKRESTSKENPSKEGAKEDAKKDTSRKVKVEITYRQKNSSNELISLKTATTVSSSEKEESKTENRKEEDKNNSNQKPEQDKEENKDENKDEVSFNNEDVLGKTSTELVGDYYTIGKEESNFANLINDALLSKTGAEIAMTNAGTILKSIPKGDITYGNIVESVIFGNTVITKKLTGKQIKDAIEVGAEIYPEANSTFLHFGNLTYTIDVNKKAGSRITDIKVKGKKLDESKQYLVAMNDYMSTDYSSISGSSIEKNYGELDKVIAEFIKSKGTVNYKNDGRIKVTKTININREKVKKVVTAIDKLTYDKTTSNIKAVNEAIKMFNDLNQDERKQVTNYKKLVKIADSLRSNGVNVSKPSGTGSSSSSSSSSGSKPTQKSPKTGDASSIAGATGTFVASAAAFGALRRKKED</sequence>
<evidence type="ECO:0000259" key="3">
    <source>
        <dbReference type="Pfam" id="PF02872"/>
    </source>
</evidence>
<dbReference type="SUPFAM" id="SSF55816">
    <property type="entry name" value="5'-nucleotidase (syn. UDP-sugar hydrolase), C-terminal domain"/>
    <property type="match status" value="1"/>
</dbReference>
<feature type="region of interest" description="Disordered" evidence="2">
    <location>
        <begin position="196"/>
        <end position="249"/>
    </location>
</feature>
<dbReference type="InterPro" id="IPR036907">
    <property type="entry name" value="5'-Nucleotdase_C_sf"/>
</dbReference>
<dbReference type="InterPro" id="IPR008334">
    <property type="entry name" value="5'-Nucleotdase_C"/>
</dbReference>
<feature type="chain" id="PRO_5002845028" evidence="1">
    <location>
        <begin position="27"/>
        <end position="562"/>
    </location>
</feature>
<keyword evidence="5" id="KW-1185">Reference proteome</keyword>
<feature type="compositionally biased region" description="Low complexity" evidence="2">
    <location>
        <begin position="507"/>
        <end position="533"/>
    </location>
</feature>
<dbReference type="AlphaFoldDB" id="B6G1H2"/>
<dbReference type="InterPro" id="IPR006179">
    <property type="entry name" value="5_nucleotidase/apyrase"/>
</dbReference>
<gene>
    <name evidence="4" type="ORF">CLOHIR_01979</name>
</gene>
<comment type="similarity">
    <text evidence="1">Belongs to the 5'-nucleotidase family.</text>
</comment>
<dbReference type="GO" id="GO:0000166">
    <property type="term" value="F:nucleotide binding"/>
    <property type="evidence" value="ECO:0007669"/>
    <property type="project" value="UniProtKB-KW"/>
</dbReference>
<reference evidence="4 5" key="1">
    <citation type="submission" date="2008-09" db="EMBL/GenBank/DDBJ databases">
        <authorList>
            <person name="Fulton L."/>
            <person name="Clifton S."/>
            <person name="Fulton B."/>
            <person name="Xu J."/>
            <person name="Minx P."/>
            <person name="Pepin K.H."/>
            <person name="Johnson M."/>
            <person name="Thiruvilangam P."/>
            <person name="Bhonagiri V."/>
            <person name="Nash W.E."/>
            <person name="Mardis E.R."/>
            <person name="Wilson R.K."/>
        </authorList>
    </citation>
    <scope>NUCLEOTIDE SEQUENCE [LARGE SCALE GENOMIC DNA]</scope>
    <source>
        <strain evidence="4 5">DSM 13275</strain>
    </source>
</reference>
<evidence type="ECO:0000313" key="4">
    <source>
        <dbReference type="EMBL" id="EEA84356.1"/>
    </source>
</evidence>
<evidence type="ECO:0000256" key="1">
    <source>
        <dbReference type="RuleBase" id="RU362119"/>
    </source>
</evidence>
<protein>
    <submittedName>
        <fullName evidence="4">5'-nucleotidase, C-terminal domain protein</fullName>
    </submittedName>
</protein>
<evidence type="ECO:0000256" key="2">
    <source>
        <dbReference type="SAM" id="MobiDB-lite"/>
    </source>
</evidence>
<dbReference type="EMBL" id="ABWP01000074">
    <property type="protein sequence ID" value="EEA84356.1"/>
    <property type="molecule type" value="Genomic_DNA"/>
</dbReference>
<comment type="caution">
    <text evidence="4">The sequence shown here is derived from an EMBL/GenBank/DDBJ whole genome shotgun (WGS) entry which is preliminary data.</text>
</comment>
<feature type="region of interest" description="Disordered" evidence="2">
    <location>
        <begin position="503"/>
        <end position="539"/>
    </location>
</feature>
<feature type="signal peptide" evidence="1">
    <location>
        <begin position="1"/>
        <end position="26"/>
    </location>
</feature>
<reference evidence="4 5" key="2">
    <citation type="submission" date="2008-10" db="EMBL/GenBank/DDBJ databases">
        <title>Draft genome sequence of Clostridium hiranonis (DSM 13275).</title>
        <authorList>
            <person name="Sudarsanam P."/>
            <person name="Ley R."/>
            <person name="Guruge J."/>
            <person name="Turnbaugh P.J."/>
            <person name="Mahowald M."/>
            <person name="Liep D."/>
            <person name="Gordon J."/>
        </authorList>
    </citation>
    <scope>NUCLEOTIDE SEQUENCE [LARGE SCALE GENOMIC DNA]</scope>
    <source>
        <strain evidence="4 5">DSM 13275</strain>
    </source>
</reference>
<dbReference type="PANTHER" id="PTHR11575">
    <property type="entry name" value="5'-NUCLEOTIDASE-RELATED"/>
    <property type="match status" value="1"/>
</dbReference>
<feature type="region of interest" description="Disordered" evidence="2">
    <location>
        <begin position="127"/>
        <end position="178"/>
    </location>
</feature>
<accession>B6G1H2</accession>
<proteinExistence type="inferred from homology"/>
<name>B6G1H2_PEPHT</name>
<dbReference type="Pfam" id="PF02872">
    <property type="entry name" value="5_nucleotid_C"/>
    <property type="match status" value="1"/>
</dbReference>
<dbReference type="RefSeq" id="WP_006440840.1">
    <property type="nucleotide sequence ID" value="NZ_DS995359.1"/>
</dbReference>
<dbReference type="eggNOG" id="COG0737">
    <property type="taxonomic scope" value="Bacteria"/>
</dbReference>